<accession>A0ABT4UMQ7</accession>
<dbReference type="Pfam" id="PF00294">
    <property type="entry name" value="PfkB"/>
    <property type="match status" value="1"/>
</dbReference>
<reference evidence="5 6" key="1">
    <citation type="submission" date="2022-12" db="EMBL/GenBank/DDBJ databases">
        <title>Chitinophagaceae gen. sp. nov., a new member of the family Chitinophagaceae, isolated from soil in a chemical factory.</title>
        <authorList>
            <person name="Ke Z."/>
        </authorList>
    </citation>
    <scope>NUCLEOTIDE SEQUENCE [LARGE SCALE GENOMIC DNA]</scope>
    <source>
        <strain evidence="5 6">LY-5</strain>
    </source>
</reference>
<dbReference type="InterPro" id="IPR050306">
    <property type="entry name" value="PfkB_Carbo_kinase"/>
</dbReference>
<organism evidence="5 6">
    <name type="scientific">Polluticaenibacter yanchengensis</name>
    <dbReference type="NCBI Taxonomy" id="3014562"/>
    <lineage>
        <taxon>Bacteria</taxon>
        <taxon>Pseudomonadati</taxon>
        <taxon>Bacteroidota</taxon>
        <taxon>Chitinophagia</taxon>
        <taxon>Chitinophagales</taxon>
        <taxon>Chitinophagaceae</taxon>
        <taxon>Polluticaenibacter</taxon>
    </lineage>
</organism>
<dbReference type="InterPro" id="IPR011611">
    <property type="entry name" value="PfkB_dom"/>
</dbReference>
<dbReference type="RefSeq" id="WP_407032461.1">
    <property type="nucleotide sequence ID" value="NZ_JAQGEF010000023.1"/>
</dbReference>
<proteinExistence type="inferred from homology"/>
<comment type="caution">
    <text evidence="5">The sequence shown here is derived from an EMBL/GenBank/DDBJ whole genome shotgun (WGS) entry which is preliminary data.</text>
</comment>
<keyword evidence="2" id="KW-0808">Transferase</keyword>
<dbReference type="CDD" id="cd01167">
    <property type="entry name" value="bac_FRK"/>
    <property type="match status" value="1"/>
</dbReference>
<name>A0ABT4UMQ7_9BACT</name>
<dbReference type="PANTHER" id="PTHR43085:SF57">
    <property type="entry name" value="CARBOHYDRATE KINASE PFKB DOMAIN-CONTAINING PROTEIN"/>
    <property type="match status" value="1"/>
</dbReference>
<evidence type="ECO:0000256" key="1">
    <source>
        <dbReference type="ARBA" id="ARBA00010688"/>
    </source>
</evidence>
<feature type="domain" description="Carbohydrate kinase PfkB" evidence="4">
    <location>
        <begin position="20"/>
        <end position="279"/>
    </location>
</feature>
<dbReference type="Proteomes" id="UP001210231">
    <property type="component" value="Unassembled WGS sequence"/>
</dbReference>
<dbReference type="PROSITE" id="PS00583">
    <property type="entry name" value="PFKB_KINASES_1"/>
    <property type="match status" value="1"/>
</dbReference>
<protein>
    <submittedName>
        <fullName evidence="5">Carbohydrate kinase</fullName>
    </submittedName>
</protein>
<dbReference type="InterPro" id="IPR029056">
    <property type="entry name" value="Ribokinase-like"/>
</dbReference>
<keyword evidence="3 5" id="KW-0418">Kinase</keyword>
<sequence length="290" mass="32004">MNAVSFVCFGEILWDILPGEEVPGGAPMNVAYHLQQLGYQPVVITQVGKDKKGYELLEKLHQLSINTAHVLQTGEHQTGIVNAIPQPNGDMKYDIISPVAWDFIECTDALLNEVKQADYFIFGSLAARNHTSGNTLKKLISVARKKILDINLRVPHYTESHLAALLECADILKLNEEELVLITGWWGNFESLESRAAFIAEKFRLELVIVTRGADGAMVYKDSRFYYQEGIPVKVIDTIGSGDSFLAAFIAGYSAGKSIQESLTAATKLGAFVASSKGAWPEYKTSEIFR</sequence>
<evidence type="ECO:0000259" key="4">
    <source>
        <dbReference type="Pfam" id="PF00294"/>
    </source>
</evidence>
<dbReference type="SUPFAM" id="SSF53613">
    <property type="entry name" value="Ribokinase-like"/>
    <property type="match status" value="1"/>
</dbReference>
<evidence type="ECO:0000313" key="5">
    <source>
        <dbReference type="EMBL" id="MDA3616131.1"/>
    </source>
</evidence>
<evidence type="ECO:0000256" key="3">
    <source>
        <dbReference type="ARBA" id="ARBA00022777"/>
    </source>
</evidence>
<evidence type="ECO:0000313" key="6">
    <source>
        <dbReference type="Proteomes" id="UP001210231"/>
    </source>
</evidence>
<dbReference type="Gene3D" id="3.40.1190.20">
    <property type="match status" value="1"/>
</dbReference>
<dbReference type="EMBL" id="JAQGEF010000023">
    <property type="protein sequence ID" value="MDA3616131.1"/>
    <property type="molecule type" value="Genomic_DNA"/>
</dbReference>
<dbReference type="GO" id="GO:0016301">
    <property type="term" value="F:kinase activity"/>
    <property type="evidence" value="ECO:0007669"/>
    <property type="project" value="UniProtKB-KW"/>
</dbReference>
<comment type="similarity">
    <text evidence="1">Belongs to the carbohydrate kinase PfkB family.</text>
</comment>
<dbReference type="PROSITE" id="PS00584">
    <property type="entry name" value="PFKB_KINASES_2"/>
    <property type="match status" value="1"/>
</dbReference>
<dbReference type="InterPro" id="IPR002173">
    <property type="entry name" value="Carboh/pur_kinase_PfkB_CS"/>
</dbReference>
<evidence type="ECO:0000256" key="2">
    <source>
        <dbReference type="ARBA" id="ARBA00022679"/>
    </source>
</evidence>
<keyword evidence="6" id="KW-1185">Reference proteome</keyword>
<dbReference type="PANTHER" id="PTHR43085">
    <property type="entry name" value="HEXOKINASE FAMILY MEMBER"/>
    <property type="match status" value="1"/>
</dbReference>
<gene>
    <name evidence="5" type="ORF">O3P16_15045</name>
</gene>